<evidence type="ECO:0000256" key="2">
    <source>
        <dbReference type="ARBA" id="ARBA00005417"/>
    </source>
</evidence>
<keyword evidence="4" id="KW-1003">Cell membrane</keyword>
<keyword evidence="7" id="KW-0067">ATP-binding</keyword>
<comment type="subcellular location">
    <subcellularLocation>
        <location evidence="1">Cell membrane</location>
        <topology evidence="1">Peripheral membrane protein</topology>
    </subcellularLocation>
</comment>
<dbReference type="SUPFAM" id="SSF52540">
    <property type="entry name" value="P-loop containing nucleoside triphosphate hydrolases"/>
    <property type="match status" value="1"/>
</dbReference>
<dbReference type="PANTHER" id="PTHR42788">
    <property type="entry name" value="TAURINE IMPORT ATP-BINDING PROTEIN-RELATED"/>
    <property type="match status" value="1"/>
</dbReference>
<dbReference type="GO" id="GO:0016887">
    <property type="term" value="F:ATP hydrolysis activity"/>
    <property type="evidence" value="ECO:0007669"/>
    <property type="project" value="InterPro"/>
</dbReference>
<dbReference type="EMBL" id="MTEJ01000510">
    <property type="protein sequence ID" value="OQX02195.1"/>
    <property type="molecule type" value="Genomic_DNA"/>
</dbReference>
<evidence type="ECO:0000313" key="8">
    <source>
        <dbReference type="Proteomes" id="UP000192491"/>
    </source>
</evidence>
<proteinExistence type="inferred from homology"/>
<evidence type="ECO:0000256" key="4">
    <source>
        <dbReference type="ARBA" id="ARBA00022475"/>
    </source>
</evidence>
<evidence type="ECO:0000256" key="5">
    <source>
        <dbReference type="ARBA" id="ARBA00023136"/>
    </source>
</evidence>
<dbReference type="STRING" id="1123401.GCA_000621325_02922"/>
<dbReference type="GO" id="GO:0005886">
    <property type="term" value="C:plasma membrane"/>
    <property type="evidence" value="ECO:0007669"/>
    <property type="project" value="UniProtKB-SubCell"/>
</dbReference>
<dbReference type="eggNOG" id="COG1116">
    <property type="taxonomic scope" value="Bacteria"/>
</dbReference>
<gene>
    <name evidence="7" type="ORF">BWK73_43545</name>
</gene>
<protein>
    <submittedName>
        <fullName evidence="7">Bacitracin ABC transporter ATP-binding protein</fullName>
    </submittedName>
</protein>
<dbReference type="InterPro" id="IPR027417">
    <property type="entry name" value="P-loop_NTPase"/>
</dbReference>
<comment type="caution">
    <text evidence="7">The sequence shown here is derived from an EMBL/GenBank/DDBJ whole genome shotgun (WGS) entry which is preliminary data.</text>
</comment>
<evidence type="ECO:0000256" key="3">
    <source>
        <dbReference type="ARBA" id="ARBA00022448"/>
    </source>
</evidence>
<keyword evidence="7" id="KW-0547">Nucleotide-binding</keyword>
<organism evidence="7 8">
    <name type="scientific">Thiothrix lacustris</name>
    <dbReference type="NCBI Taxonomy" id="525917"/>
    <lineage>
        <taxon>Bacteria</taxon>
        <taxon>Pseudomonadati</taxon>
        <taxon>Pseudomonadota</taxon>
        <taxon>Gammaproteobacteria</taxon>
        <taxon>Thiotrichales</taxon>
        <taxon>Thiotrichaceae</taxon>
        <taxon>Thiothrix</taxon>
    </lineage>
</organism>
<keyword evidence="5" id="KW-0472">Membrane</keyword>
<dbReference type="AlphaFoldDB" id="A0A1Y1QC89"/>
<evidence type="ECO:0000256" key="1">
    <source>
        <dbReference type="ARBA" id="ARBA00004202"/>
    </source>
</evidence>
<reference evidence="7 8" key="1">
    <citation type="submission" date="2017-01" db="EMBL/GenBank/DDBJ databases">
        <title>Novel large sulfur bacteria in the metagenomes of groundwater-fed chemosynthetic microbial mats in the Lake Huron basin.</title>
        <authorList>
            <person name="Sharrar A.M."/>
            <person name="Flood B.E."/>
            <person name="Bailey J.V."/>
            <person name="Jones D.S."/>
            <person name="Biddanda B."/>
            <person name="Ruberg S.A."/>
            <person name="Marcus D.N."/>
            <person name="Dick G.J."/>
        </authorList>
    </citation>
    <scope>NUCLEOTIDE SEQUENCE [LARGE SCALE GENOMIC DNA]</scope>
    <source>
        <strain evidence="7">A8</strain>
    </source>
</reference>
<evidence type="ECO:0000259" key="6">
    <source>
        <dbReference type="Pfam" id="PF00005"/>
    </source>
</evidence>
<dbReference type="PANTHER" id="PTHR42788:SF7">
    <property type="entry name" value="NITRATE ABC TRANSPORTER ATP-BINDING PROTEIN"/>
    <property type="match status" value="1"/>
</dbReference>
<comment type="similarity">
    <text evidence="2">Belongs to the ABC transporter superfamily.</text>
</comment>
<feature type="domain" description="ABC transporter" evidence="6">
    <location>
        <begin position="28"/>
        <end position="63"/>
    </location>
</feature>
<accession>A0A1Y1QC89</accession>
<keyword evidence="3" id="KW-0813">Transport</keyword>
<dbReference type="InterPro" id="IPR003439">
    <property type="entry name" value="ABC_transporter-like_ATP-bd"/>
</dbReference>
<dbReference type="InterPro" id="IPR050166">
    <property type="entry name" value="ABC_transporter_ATP-bind"/>
</dbReference>
<evidence type="ECO:0000313" key="7">
    <source>
        <dbReference type="EMBL" id="OQX02195.1"/>
    </source>
</evidence>
<dbReference type="GO" id="GO:0005524">
    <property type="term" value="F:ATP binding"/>
    <property type="evidence" value="ECO:0007669"/>
    <property type="project" value="UniProtKB-KW"/>
</dbReference>
<sequence>MTTKHADHLLISQVSIDFPTPQGPFRALDKVDLRIEKGEFVSIIGHSGCGKSTVLNIVAGLYQ</sequence>
<dbReference type="Gene3D" id="3.40.50.300">
    <property type="entry name" value="P-loop containing nucleotide triphosphate hydrolases"/>
    <property type="match status" value="1"/>
</dbReference>
<dbReference type="Proteomes" id="UP000192491">
    <property type="component" value="Unassembled WGS sequence"/>
</dbReference>
<dbReference type="Pfam" id="PF00005">
    <property type="entry name" value="ABC_tran"/>
    <property type="match status" value="1"/>
</dbReference>
<name>A0A1Y1QC89_9GAMM</name>
<feature type="non-terminal residue" evidence="7">
    <location>
        <position position="63"/>
    </location>
</feature>